<sequence>MAMNCCILTRSNGTSLENQQASTAELTQQQNTPAPAPSYANTTDALRGLLGQAERRRNLASRRGRPFASIDVGRANALWRNARDRHHAASTPEIVETPDDGVSLTLWGQRRNDDYGAPGSSSPDMPPLTHAFTPEFSINAAFQHPPAAQPVSMPSVSPSPPPGTSLFTE</sequence>
<gene>
    <name evidence="2" type="ORF">B0O95_10257</name>
</gene>
<proteinExistence type="predicted"/>
<comment type="caution">
    <text evidence="2">The sequence shown here is derived from an EMBL/GenBank/DDBJ whole genome shotgun (WGS) entry which is preliminary data.</text>
</comment>
<dbReference type="AlphaFoldDB" id="A0A2P5KD78"/>
<evidence type="ECO:0000313" key="2">
    <source>
        <dbReference type="EMBL" id="PPB84660.1"/>
    </source>
</evidence>
<protein>
    <submittedName>
        <fullName evidence="2">Uncharacterized protein</fullName>
    </submittedName>
</protein>
<name>A0A2P5KD78_9BURK</name>
<feature type="region of interest" description="Disordered" evidence="1">
    <location>
        <begin position="17"/>
        <end position="42"/>
    </location>
</feature>
<reference evidence="2 3" key="1">
    <citation type="submission" date="2018-01" db="EMBL/GenBank/DDBJ databases">
        <title>Genomic Encyclopedia of Type Strains, Phase III (KMG-III): the genomes of soil and plant-associated and newly described type strains.</title>
        <authorList>
            <person name="Whitman W."/>
        </authorList>
    </citation>
    <scope>NUCLEOTIDE SEQUENCE [LARGE SCALE GENOMIC DNA]</scope>
    <source>
        <strain evidence="2 3">HKI456</strain>
    </source>
</reference>
<evidence type="ECO:0000256" key="1">
    <source>
        <dbReference type="SAM" id="MobiDB-lite"/>
    </source>
</evidence>
<keyword evidence="3" id="KW-1185">Reference proteome</keyword>
<organism evidence="2 3">
    <name type="scientific">Mycetohabitans endofungorum</name>
    <dbReference type="NCBI Taxonomy" id="417203"/>
    <lineage>
        <taxon>Bacteria</taxon>
        <taxon>Pseudomonadati</taxon>
        <taxon>Pseudomonadota</taxon>
        <taxon>Betaproteobacteria</taxon>
        <taxon>Burkholderiales</taxon>
        <taxon>Burkholderiaceae</taxon>
        <taxon>Mycetohabitans</taxon>
    </lineage>
</organism>
<accession>A0A2P5KD78</accession>
<dbReference type="EMBL" id="PRDW01000002">
    <property type="protein sequence ID" value="PPB84660.1"/>
    <property type="molecule type" value="Genomic_DNA"/>
</dbReference>
<feature type="region of interest" description="Disordered" evidence="1">
    <location>
        <begin position="110"/>
        <end position="169"/>
    </location>
</feature>
<evidence type="ECO:0000313" key="3">
    <source>
        <dbReference type="Proteomes" id="UP000243096"/>
    </source>
</evidence>
<feature type="compositionally biased region" description="Low complexity" evidence="1">
    <location>
        <begin position="145"/>
        <end position="156"/>
    </location>
</feature>
<dbReference type="Proteomes" id="UP000243096">
    <property type="component" value="Unassembled WGS sequence"/>
</dbReference>